<gene>
    <name evidence="1" type="primary">Contig15227.g16220</name>
    <name evidence="1" type="ORF">STYLEM_6979</name>
</gene>
<dbReference type="EMBL" id="CCKQ01006690">
    <property type="protein sequence ID" value="CDW78010.1"/>
    <property type="molecule type" value="Genomic_DNA"/>
</dbReference>
<dbReference type="InParanoid" id="A0A078A6X8"/>
<organism evidence="1 2">
    <name type="scientific">Stylonychia lemnae</name>
    <name type="common">Ciliate</name>
    <dbReference type="NCBI Taxonomy" id="5949"/>
    <lineage>
        <taxon>Eukaryota</taxon>
        <taxon>Sar</taxon>
        <taxon>Alveolata</taxon>
        <taxon>Ciliophora</taxon>
        <taxon>Intramacronucleata</taxon>
        <taxon>Spirotrichea</taxon>
        <taxon>Stichotrichia</taxon>
        <taxon>Sporadotrichida</taxon>
        <taxon>Oxytrichidae</taxon>
        <taxon>Stylonychinae</taxon>
        <taxon>Stylonychia</taxon>
    </lineage>
</organism>
<name>A0A078A6X8_STYLE</name>
<sequence length="179" mass="20945">MKSIKFTYKAKTYLQIEGVESSSQYANKSIFCSVYRNQEKYYWSSIGSENEQNQEYLIYKLTGNKDSQKALITSVVLQFRTVKYAFKKISFTSKQIQIEIGDEFDKYHYKSRNFDVQQENGNKQTFSILPDVVCGEFIKITLLGIPIKSRDTWLHHIQLKYIGIRGQIINYSDNNDAIK</sequence>
<dbReference type="OrthoDB" id="324810at2759"/>
<keyword evidence="2" id="KW-1185">Reference proteome</keyword>
<evidence type="ECO:0000313" key="1">
    <source>
        <dbReference type="EMBL" id="CDW78010.1"/>
    </source>
</evidence>
<dbReference type="AlphaFoldDB" id="A0A078A6X8"/>
<evidence type="ECO:0000313" key="2">
    <source>
        <dbReference type="Proteomes" id="UP000039865"/>
    </source>
</evidence>
<reference evidence="1 2" key="1">
    <citation type="submission" date="2014-06" db="EMBL/GenBank/DDBJ databases">
        <authorList>
            <person name="Swart Estienne"/>
        </authorList>
    </citation>
    <scope>NUCLEOTIDE SEQUENCE [LARGE SCALE GENOMIC DNA]</scope>
    <source>
        <strain evidence="1 2">130c</strain>
    </source>
</reference>
<protein>
    <recommendedName>
        <fullName evidence="3">F5/8 type C domain-containing protein</fullName>
    </recommendedName>
</protein>
<accession>A0A078A6X8</accession>
<dbReference type="PANTHER" id="PTHR39741">
    <property type="entry name" value="F-BOX DOMAIN CONTAINING PROTEIN, EXPRESSED"/>
    <property type="match status" value="1"/>
</dbReference>
<evidence type="ECO:0008006" key="3">
    <source>
        <dbReference type="Google" id="ProtNLM"/>
    </source>
</evidence>
<dbReference type="Proteomes" id="UP000039865">
    <property type="component" value="Unassembled WGS sequence"/>
</dbReference>
<dbReference type="PANTHER" id="PTHR39741:SF2">
    <property type="entry name" value="F-BOX DOMAIN-CONTAINING PROTEIN"/>
    <property type="match status" value="1"/>
</dbReference>
<proteinExistence type="predicted"/>
<dbReference type="InterPro" id="IPR055336">
    <property type="entry name" value="At4g00755-like"/>
</dbReference>